<evidence type="ECO:0000313" key="2">
    <source>
        <dbReference type="EMBL" id="MDT8843425.1"/>
    </source>
</evidence>
<dbReference type="CDD" id="cd04184">
    <property type="entry name" value="GT2_RfbC_Mx_like"/>
    <property type="match status" value="1"/>
</dbReference>
<dbReference type="PANTHER" id="PTHR43179">
    <property type="entry name" value="RHAMNOSYLTRANSFERASE WBBL"/>
    <property type="match status" value="1"/>
</dbReference>
<feature type="domain" description="Glycosyltransferase 2-like" evidence="1">
    <location>
        <begin position="341"/>
        <end position="465"/>
    </location>
</feature>
<dbReference type="PANTHER" id="PTHR43179:SF7">
    <property type="entry name" value="RHAMNOSYLTRANSFERASE WBBL"/>
    <property type="match status" value="1"/>
</dbReference>
<dbReference type="InterPro" id="IPR029044">
    <property type="entry name" value="Nucleotide-diphossugar_trans"/>
</dbReference>
<gene>
    <name evidence="2" type="ORF">ParKJ_39055</name>
</gene>
<comment type="caution">
    <text evidence="2">The sequence shown here is derived from an EMBL/GenBank/DDBJ whole genome shotgun (WGS) entry which is preliminary data.</text>
</comment>
<dbReference type="Gene3D" id="3.90.550.10">
    <property type="entry name" value="Spore Coat Polysaccharide Biosynthesis Protein SpsA, Chain A"/>
    <property type="match status" value="2"/>
</dbReference>
<dbReference type="Pfam" id="PF00535">
    <property type="entry name" value="Glycos_transf_2"/>
    <property type="match status" value="2"/>
</dbReference>
<evidence type="ECO:0000259" key="1">
    <source>
        <dbReference type="Pfam" id="PF00535"/>
    </source>
</evidence>
<dbReference type="GO" id="GO:0016757">
    <property type="term" value="F:glycosyltransferase activity"/>
    <property type="evidence" value="ECO:0007669"/>
    <property type="project" value="UniProtKB-KW"/>
</dbReference>
<dbReference type="CDD" id="cd04186">
    <property type="entry name" value="GT_2_like_c"/>
    <property type="match status" value="1"/>
</dbReference>
<protein>
    <submittedName>
        <fullName evidence="2">Glycosyltransferase family 2 protein</fullName>
    </submittedName>
</protein>
<feature type="domain" description="Glycosyltransferase 2-like" evidence="1">
    <location>
        <begin position="84"/>
        <end position="195"/>
    </location>
</feature>
<dbReference type="SUPFAM" id="SSF53448">
    <property type="entry name" value="Nucleotide-diphospho-sugar transferases"/>
    <property type="match status" value="2"/>
</dbReference>
<proteinExistence type="predicted"/>
<name>A0AAP5QIV2_9BURK</name>
<accession>A0AAP5QIV2</accession>
<organism evidence="2 3">
    <name type="scientific">Paraburkholderia fungorum</name>
    <dbReference type="NCBI Taxonomy" id="134537"/>
    <lineage>
        <taxon>Bacteria</taxon>
        <taxon>Pseudomonadati</taxon>
        <taxon>Pseudomonadota</taxon>
        <taxon>Betaproteobacteria</taxon>
        <taxon>Burkholderiales</taxon>
        <taxon>Burkholderiaceae</taxon>
        <taxon>Paraburkholderia</taxon>
    </lineage>
</organism>
<dbReference type="InterPro" id="IPR001173">
    <property type="entry name" value="Glyco_trans_2-like"/>
</dbReference>
<dbReference type="AlphaFoldDB" id="A0AAP5QIV2"/>
<evidence type="ECO:0000313" key="3">
    <source>
        <dbReference type="Proteomes" id="UP001246473"/>
    </source>
</evidence>
<dbReference type="EMBL" id="JANSLM010000024">
    <property type="protein sequence ID" value="MDT8843425.1"/>
    <property type="molecule type" value="Genomic_DNA"/>
</dbReference>
<sequence>MARVGMRSVRANGGLKFAVRKAAELYSKEGLSGLRRRLAGRSDAASAGRNDYDRWIQTYDLIGDKERGAIRERIAAMSSQPLISVIMPTYNTKAEWLREAIESVRMQLYPRWELCIADDLSSDLTTRSILEEYSEKDSRIKVVFREYNGHISAASNSALRVSNGEWIALLDHDDLLPEHALYCVAKAIIANPGANLFYSDEDKIDSFGRRYDPYFKCDWNPDLFYSQNMFSHLGVFKRELVEAVGGFREGLEGSQDYDLVLRCVEHAGDKTVHHIPHVLYHWRAHSNSTAKNVAVKPYAAVAGERALNEHFARQNVACQVDWVGNGYRARYGLPATPPLVSLIIPTRNGLDLIRRCIESIVDRTTYPNYEILIVDNGSDDPEVLQYFASLSTDARIRVHRDDRPFNYSALNNQAVLQAKGELLGLVNNDIEVLSPDWLSEMVRLALQPSVGAVGARLLYPDERLQHGGIVLGIGGVAGHANKYSQPPYSNYFERTALISAFSAVTAACLIVRRSVYQEVKGLNEKDLTVAFNDVDFCLRVAEAGYRNVCTPYAELYHYESATRGYEDDPVKRARFLSEMDYMRKRWGQLLEKDPCYSPNLSLEYEDFSFAWPPRVTYLA</sequence>
<reference evidence="2" key="1">
    <citation type="submission" date="2022-08" db="EMBL/GenBank/DDBJ databases">
        <authorList>
            <person name="Kim S.-J."/>
        </authorList>
    </citation>
    <scope>NUCLEOTIDE SEQUENCE</scope>
    <source>
        <strain evidence="2">KJ</strain>
    </source>
</reference>
<dbReference type="Proteomes" id="UP001246473">
    <property type="component" value="Unassembled WGS sequence"/>
</dbReference>